<feature type="transmembrane region" description="Helical" evidence="8">
    <location>
        <begin position="112"/>
        <end position="131"/>
    </location>
</feature>
<feature type="transmembrane region" description="Helical" evidence="8">
    <location>
        <begin position="38"/>
        <end position="57"/>
    </location>
</feature>
<dbReference type="RefSeq" id="WP_243732325.1">
    <property type="nucleotide sequence ID" value="NZ_SNWM01000003.1"/>
</dbReference>
<name>A0A4R6IJ06_9SPHI</name>
<dbReference type="Proteomes" id="UP000295499">
    <property type="component" value="Unassembled WGS sequence"/>
</dbReference>
<evidence type="ECO:0000256" key="5">
    <source>
        <dbReference type="ARBA" id="ARBA00022989"/>
    </source>
</evidence>
<evidence type="ECO:0000256" key="8">
    <source>
        <dbReference type="SAM" id="Phobius"/>
    </source>
</evidence>
<dbReference type="EMBL" id="SNWM01000003">
    <property type="protein sequence ID" value="TDO21982.1"/>
    <property type="molecule type" value="Genomic_DNA"/>
</dbReference>
<sequence>MIYFLIFCILLIGELTYFKVALQFKISDTPNNRSSHQIATIRGGGIVFVFAVILFAIFSKLVYPYFVAGLLMIGLISFMDDVFNLGSRIRLFFQFLAILLLLFQWGPQPFEAIWYLAILIIIVGVVNAYNFMDGINGLTGLYSSLLICTLYYINENIVHFISQQLLVIVFLSLVVFNIFNVRKFARCFAGDVGSISFALIAVFCIGSLILKTGNINYILFLLIYGLDSLTTILFRLLRGENIMEAHRSHFYQFLANEKGIPHVVVSLIYVFSQLAINVVVLLYVQNSNLSGFSLTIVSLFIFLCFRITLEKERLLRNKI</sequence>
<evidence type="ECO:0000313" key="9">
    <source>
        <dbReference type="EMBL" id="TDO21982.1"/>
    </source>
</evidence>
<evidence type="ECO:0000256" key="1">
    <source>
        <dbReference type="ARBA" id="ARBA00004651"/>
    </source>
</evidence>
<feature type="transmembrane region" description="Helical" evidence="8">
    <location>
        <begin position="289"/>
        <end position="309"/>
    </location>
</feature>
<dbReference type="PANTHER" id="PTHR22926:SF3">
    <property type="entry name" value="UNDECAPRENYL-PHOSPHATE ALPHA-N-ACETYLGLUCOSAMINYL 1-PHOSPHATE TRANSFERASE"/>
    <property type="match status" value="1"/>
</dbReference>
<feature type="binding site" evidence="7">
    <location>
        <position position="130"/>
    </location>
    <ligand>
        <name>Mg(2+)</name>
        <dbReference type="ChEBI" id="CHEBI:18420"/>
    </ligand>
</feature>
<comment type="subcellular location">
    <subcellularLocation>
        <location evidence="1">Cell membrane</location>
        <topology evidence="1">Multi-pass membrane protein</topology>
    </subcellularLocation>
</comment>
<dbReference type="GO" id="GO:0005886">
    <property type="term" value="C:plasma membrane"/>
    <property type="evidence" value="ECO:0007669"/>
    <property type="project" value="UniProtKB-SubCell"/>
</dbReference>
<feature type="transmembrane region" description="Helical" evidence="8">
    <location>
        <begin position="215"/>
        <end position="238"/>
    </location>
</feature>
<dbReference type="GO" id="GO:0046872">
    <property type="term" value="F:metal ion binding"/>
    <property type="evidence" value="ECO:0007669"/>
    <property type="project" value="UniProtKB-KW"/>
</dbReference>
<gene>
    <name evidence="9" type="ORF">CLV32_3091</name>
</gene>
<keyword evidence="10" id="KW-1185">Reference proteome</keyword>
<comment type="cofactor">
    <cofactor evidence="7">
        <name>Mg(2+)</name>
        <dbReference type="ChEBI" id="CHEBI:18420"/>
    </cofactor>
</comment>
<comment type="caution">
    <text evidence="9">The sequence shown here is derived from an EMBL/GenBank/DDBJ whole genome shotgun (WGS) entry which is preliminary data.</text>
</comment>
<keyword evidence="6 8" id="KW-0472">Membrane</keyword>
<keyword evidence="7" id="KW-0479">Metal-binding</keyword>
<keyword evidence="3 9" id="KW-0808">Transferase</keyword>
<organism evidence="9 10">
    <name type="scientific">Pedobacter duraquae</name>
    <dbReference type="NCBI Taxonomy" id="425511"/>
    <lineage>
        <taxon>Bacteria</taxon>
        <taxon>Pseudomonadati</taxon>
        <taxon>Bacteroidota</taxon>
        <taxon>Sphingobacteriia</taxon>
        <taxon>Sphingobacteriales</taxon>
        <taxon>Sphingobacteriaceae</taxon>
        <taxon>Pedobacter</taxon>
    </lineage>
</organism>
<feature type="transmembrane region" description="Helical" evidence="8">
    <location>
        <begin position="6"/>
        <end position="26"/>
    </location>
</feature>
<dbReference type="GO" id="GO:0071555">
    <property type="term" value="P:cell wall organization"/>
    <property type="evidence" value="ECO:0007669"/>
    <property type="project" value="TreeGrafter"/>
</dbReference>
<dbReference type="GO" id="GO:0044038">
    <property type="term" value="P:cell wall macromolecule biosynthetic process"/>
    <property type="evidence" value="ECO:0007669"/>
    <property type="project" value="TreeGrafter"/>
</dbReference>
<reference evidence="9 10" key="1">
    <citation type="submission" date="2019-03" db="EMBL/GenBank/DDBJ databases">
        <title>Genomic Encyclopedia of Archaeal and Bacterial Type Strains, Phase II (KMG-II): from individual species to whole genera.</title>
        <authorList>
            <person name="Goeker M."/>
        </authorList>
    </citation>
    <scope>NUCLEOTIDE SEQUENCE [LARGE SCALE GENOMIC DNA]</scope>
    <source>
        <strain evidence="9 10">DSM 19034</strain>
    </source>
</reference>
<feature type="transmembrane region" description="Helical" evidence="8">
    <location>
        <begin position="138"/>
        <end position="154"/>
    </location>
</feature>
<dbReference type="InterPro" id="IPR000715">
    <property type="entry name" value="Glycosyl_transferase_4"/>
</dbReference>
<evidence type="ECO:0000256" key="3">
    <source>
        <dbReference type="ARBA" id="ARBA00022679"/>
    </source>
</evidence>
<feature type="transmembrane region" description="Helical" evidence="8">
    <location>
        <begin position="160"/>
        <end position="181"/>
    </location>
</feature>
<feature type="transmembrane region" description="Helical" evidence="8">
    <location>
        <begin position="259"/>
        <end position="283"/>
    </location>
</feature>
<protein>
    <submittedName>
        <fullName evidence="9">UDP-N-acetylmuramyl pentapeptide phosphotransferase/UDP-N-acetylglucosamine-1-phosphate transferase</fullName>
    </submittedName>
</protein>
<accession>A0A4R6IJ06</accession>
<evidence type="ECO:0000256" key="6">
    <source>
        <dbReference type="ARBA" id="ARBA00023136"/>
    </source>
</evidence>
<evidence type="ECO:0000313" key="10">
    <source>
        <dbReference type="Proteomes" id="UP000295499"/>
    </source>
</evidence>
<dbReference type="PANTHER" id="PTHR22926">
    <property type="entry name" value="PHOSPHO-N-ACETYLMURAMOYL-PENTAPEPTIDE-TRANSFERASE"/>
    <property type="match status" value="1"/>
</dbReference>
<dbReference type="AlphaFoldDB" id="A0A4R6IJ06"/>
<proteinExistence type="predicted"/>
<evidence type="ECO:0000256" key="4">
    <source>
        <dbReference type="ARBA" id="ARBA00022692"/>
    </source>
</evidence>
<feature type="binding site" evidence="7">
    <location>
        <position position="191"/>
    </location>
    <ligand>
        <name>Mg(2+)</name>
        <dbReference type="ChEBI" id="CHEBI:18420"/>
    </ligand>
</feature>
<feature type="transmembrane region" description="Helical" evidence="8">
    <location>
        <begin position="89"/>
        <end position="106"/>
    </location>
</feature>
<feature type="transmembrane region" description="Helical" evidence="8">
    <location>
        <begin position="188"/>
        <end position="209"/>
    </location>
</feature>
<dbReference type="GO" id="GO:0009103">
    <property type="term" value="P:lipopolysaccharide biosynthetic process"/>
    <property type="evidence" value="ECO:0007669"/>
    <property type="project" value="TreeGrafter"/>
</dbReference>
<keyword evidence="2" id="KW-1003">Cell membrane</keyword>
<evidence type="ECO:0000256" key="7">
    <source>
        <dbReference type="PIRSR" id="PIRSR600715-1"/>
    </source>
</evidence>
<dbReference type="Pfam" id="PF00953">
    <property type="entry name" value="Glycos_transf_4"/>
    <property type="match status" value="1"/>
</dbReference>
<keyword evidence="5 8" id="KW-1133">Transmembrane helix</keyword>
<dbReference type="GO" id="GO:0016780">
    <property type="term" value="F:phosphotransferase activity, for other substituted phosphate groups"/>
    <property type="evidence" value="ECO:0007669"/>
    <property type="project" value="InterPro"/>
</dbReference>
<keyword evidence="7" id="KW-0460">Magnesium</keyword>
<evidence type="ECO:0000256" key="2">
    <source>
        <dbReference type="ARBA" id="ARBA00022475"/>
    </source>
</evidence>
<keyword evidence="4 8" id="KW-0812">Transmembrane</keyword>